<reference evidence="1 2" key="1">
    <citation type="journal article" date="2014" name="BMC Genomics">
        <title>Nucleomorph and plastid genome sequences of the chlorarachniophyte Lotharella oceanica: convergent reductive evolution and frequent recombination in nucleomorph-bearing algae.</title>
        <authorList>
            <person name="Tanifuji G."/>
            <person name="Onodera N.T."/>
            <person name="Brown M.W."/>
            <person name="Curtis B.A."/>
            <person name="Roger A.J."/>
            <person name="Ka-Shu Wong G."/>
            <person name="Melkonian M."/>
            <person name="Archibald J.M."/>
        </authorList>
    </citation>
    <scope>NUCLEOTIDE SEQUENCE [LARGE SCALE GENOMIC DNA]</scope>
    <source>
        <strain evidence="1 2">CCMP622</strain>
    </source>
</reference>
<sequence length="180" mass="22067">MAFYLLIISCIFQEFLIINHNINFLKIINIQKKMYFFFNFFTIVSDRISKYIFKKKFIYDIVVKNLKIFFQQFSVNVDNFNISLYFKSTRIIKCLNYYNHKPMQKFILKNIDFTINLLFSIKYIERFNKIKFIYIQKEKNYPKFILVRFRASNLGFIVINFLGTIRKKKVSFTKYSQQIK</sequence>
<dbReference type="EMBL" id="CP006627">
    <property type="protein sequence ID" value="AIB09623.1"/>
    <property type="molecule type" value="Genomic_DNA"/>
</dbReference>
<protein>
    <submittedName>
        <fullName evidence="1">Uncharacterized protein</fullName>
    </submittedName>
</protein>
<evidence type="ECO:0000313" key="2">
    <source>
        <dbReference type="Proteomes" id="UP000243670"/>
    </source>
</evidence>
<geneLocation type="nucleomorph" evidence="1"/>
<dbReference type="Proteomes" id="UP000243670">
    <property type="component" value="Nucleomorph 1"/>
</dbReference>
<organism evidence="1 2">
    <name type="scientific">Lotharella oceanica</name>
    <dbReference type="NCBI Taxonomy" id="641309"/>
    <lineage>
        <taxon>Eukaryota</taxon>
        <taxon>Sar</taxon>
        <taxon>Rhizaria</taxon>
        <taxon>Cercozoa</taxon>
        <taxon>Chlorarachniophyceae</taxon>
        <taxon>Lotharella</taxon>
    </lineage>
</organism>
<keyword evidence="1" id="KW-0542">Nucleomorph</keyword>
<accession>A0A060DFL0</accession>
<name>A0A060DFL0_9EUKA</name>
<proteinExistence type="predicted"/>
<evidence type="ECO:0000313" key="1">
    <source>
        <dbReference type="EMBL" id="AIB09623.1"/>
    </source>
</evidence>
<dbReference type="AlphaFoldDB" id="A0A060DFL0"/>
<gene>
    <name evidence="1" type="ORF">M951_chr1144</name>
</gene>